<evidence type="ECO:0000313" key="2">
    <source>
        <dbReference type="Proteomes" id="UP000517523"/>
    </source>
</evidence>
<dbReference type="SUPFAM" id="SSF51430">
    <property type="entry name" value="NAD(P)-linked oxidoreductase"/>
    <property type="match status" value="1"/>
</dbReference>
<dbReference type="Gene3D" id="3.20.20.100">
    <property type="entry name" value="NADP-dependent oxidoreductase domain"/>
    <property type="match status" value="1"/>
</dbReference>
<protein>
    <submittedName>
        <fullName evidence="1">Aryl-alcohol dehydrogenase-like predicted oxidoreductase</fullName>
    </submittedName>
</protein>
<proteinExistence type="predicted"/>
<accession>A0A839TVI0</accession>
<dbReference type="AlphaFoldDB" id="A0A839TVI0"/>
<comment type="caution">
    <text evidence="1">The sequence shown here is derived from an EMBL/GenBank/DDBJ whole genome shotgun (WGS) entry which is preliminary data.</text>
</comment>
<organism evidence="1 2">
    <name type="scientific">Paenibacillus rhizosphaerae</name>
    <dbReference type="NCBI Taxonomy" id="297318"/>
    <lineage>
        <taxon>Bacteria</taxon>
        <taxon>Bacillati</taxon>
        <taxon>Bacillota</taxon>
        <taxon>Bacilli</taxon>
        <taxon>Bacillales</taxon>
        <taxon>Paenibacillaceae</taxon>
        <taxon>Paenibacillus</taxon>
    </lineage>
</organism>
<dbReference type="EMBL" id="JACHXJ010000002">
    <property type="protein sequence ID" value="MBB3128697.1"/>
    <property type="molecule type" value="Genomic_DNA"/>
</dbReference>
<dbReference type="InterPro" id="IPR036812">
    <property type="entry name" value="NAD(P)_OxRdtase_dom_sf"/>
</dbReference>
<name>A0A839TVI0_9BACL</name>
<gene>
    <name evidence="1" type="ORF">FHS19_003351</name>
</gene>
<sequence length="54" mass="6121">MLEKRKLGNQGLEVSGISLGTMMMPDNEDSVRTIQGAFNLGVTMFDTGRRKFWR</sequence>
<evidence type="ECO:0000313" key="1">
    <source>
        <dbReference type="EMBL" id="MBB3128697.1"/>
    </source>
</evidence>
<dbReference type="Proteomes" id="UP000517523">
    <property type="component" value="Unassembled WGS sequence"/>
</dbReference>
<reference evidence="1 2" key="1">
    <citation type="submission" date="2020-08" db="EMBL/GenBank/DDBJ databases">
        <title>Genomic Encyclopedia of Type Strains, Phase III (KMG-III): the genomes of soil and plant-associated and newly described type strains.</title>
        <authorList>
            <person name="Whitman W."/>
        </authorList>
    </citation>
    <scope>NUCLEOTIDE SEQUENCE [LARGE SCALE GENOMIC DNA]</scope>
    <source>
        <strain evidence="1 2">CECT 5831</strain>
    </source>
</reference>